<gene>
    <name evidence="6" type="ORF">NQ314_002729</name>
</gene>
<dbReference type="AlphaFoldDB" id="A0AAV8ZPC1"/>
<evidence type="ECO:0000256" key="3">
    <source>
        <dbReference type="ARBA" id="ARBA00022989"/>
    </source>
</evidence>
<reference evidence="6" key="1">
    <citation type="journal article" date="2023" name="Insect Mol. Biol.">
        <title>Genome sequencing provides insights into the evolution of gene families encoding plant cell wall-degrading enzymes in longhorned beetles.</title>
        <authorList>
            <person name="Shin N.R."/>
            <person name="Okamura Y."/>
            <person name="Kirsch R."/>
            <person name="Pauchet Y."/>
        </authorList>
    </citation>
    <scope>NUCLEOTIDE SEQUENCE</scope>
    <source>
        <strain evidence="6">RBIC_L_NR</strain>
    </source>
</reference>
<dbReference type="PANTHER" id="PTHR23507:SF37">
    <property type="entry name" value="GH08173P"/>
    <property type="match status" value="1"/>
</dbReference>
<name>A0AAV8ZPC1_9CUCU</name>
<feature type="transmembrane region" description="Helical" evidence="5">
    <location>
        <begin position="189"/>
        <end position="205"/>
    </location>
</feature>
<dbReference type="Proteomes" id="UP001162156">
    <property type="component" value="Unassembled WGS sequence"/>
</dbReference>
<accession>A0AAV8ZPC1</accession>
<keyword evidence="4 5" id="KW-0472">Membrane</keyword>
<protein>
    <submittedName>
        <fullName evidence="6">Uncharacterized protein</fullName>
    </submittedName>
</protein>
<feature type="transmembrane region" description="Helical" evidence="5">
    <location>
        <begin position="125"/>
        <end position="145"/>
    </location>
</feature>
<keyword evidence="2 5" id="KW-0812">Transmembrane</keyword>
<evidence type="ECO:0000256" key="2">
    <source>
        <dbReference type="ARBA" id="ARBA00022692"/>
    </source>
</evidence>
<sequence>MSTQKQNPALPGVHYTGHGVPIVLALFMGAWSDRRGRKLPLLLGLLGKLYYSAMVVLNTTQPHWPLEYVIYTATLPMAFTGADVAIFAAAFTYLVDVSSQKNRTMRVTILEVCSYLFRKVVDRSYTIMFTINTCLMVSAVLYTFVRLKWRSNPKQRPLSEAPNKILDFFDYNHVVNTVITVCKKRPSNRRTYLVMLFVMMGLYTFQRDEREMMYMYCQLVFNWTMGQFSTFRTFQSGLQDVVLLLAIPFMSRILGWRDTIIVMIGAAAHTTARIFYSTAETNWVYYTGKEIV</sequence>
<evidence type="ECO:0000256" key="5">
    <source>
        <dbReference type="SAM" id="Phobius"/>
    </source>
</evidence>
<dbReference type="PANTHER" id="PTHR23507">
    <property type="entry name" value="ZGC:174356"/>
    <property type="match status" value="1"/>
</dbReference>
<keyword evidence="7" id="KW-1185">Reference proteome</keyword>
<evidence type="ECO:0000313" key="6">
    <source>
        <dbReference type="EMBL" id="KAJ8967611.1"/>
    </source>
</evidence>
<dbReference type="Gene3D" id="1.20.1250.20">
    <property type="entry name" value="MFS general substrate transporter like domains"/>
    <property type="match status" value="1"/>
</dbReference>
<dbReference type="GO" id="GO:0016020">
    <property type="term" value="C:membrane"/>
    <property type="evidence" value="ECO:0007669"/>
    <property type="project" value="UniProtKB-SubCell"/>
</dbReference>
<dbReference type="SUPFAM" id="SSF103473">
    <property type="entry name" value="MFS general substrate transporter"/>
    <property type="match status" value="1"/>
</dbReference>
<feature type="transmembrane region" description="Helical" evidence="5">
    <location>
        <begin position="39"/>
        <end position="57"/>
    </location>
</feature>
<evidence type="ECO:0000313" key="7">
    <source>
        <dbReference type="Proteomes" id="UP001162156"/>
    </source>
</evidence>
<comment type="caution">
    <text evidence="6">The sequence shown here is derived from an EMBL/GenBank/DDBJ whole genome shotgun (WGS) entry which is preliminary data.</text>
</comment>
<dbReference type="Pfam" id="PF07690">
    <property type="entry name" value="MFS_1"/>
    <property type="match status" value="1"/>
</dbReference>
<comment type="subcellular location">
    <subcellularLocation>
        <location evidence="1">Membrane</location>
        <topology evidence="1">Multi-pass membrane protein</topology>
    </subcellularLocation>
</comment>
<feature type="transmembrane region" description="Helical" evidence="5">
    <location>
        <begin position="12"/>
        <end position="32"/>
    </location>
</feature>
<dbReference type="InterPro" id="IPR011701">
    <property type="entry name" value="MFS"/>
</dbReference>
<dbReference type="InterPro" id="IPR036259">
    <property type="entry name" value="MFS_trans_sf"/>
</dbReference>
<evidence type="ECO:0000256" key="1">
    <source>
        <dbReference type="ARBA" id="ARBA00004141"/>
    </source>
</evidence>
<keyword evidence="3 5" id="KW-1133">Transmembrane helix</keyword>
<evidence type="ECO:0000256" key="4">
    <source>
        <dbReference type="ARBA" id="ARBA00023136"/>
    </source>
</evidence>
<dbReference type="EMBL" id="JANEYF010000847">
    <property type="protein sequence ID" value="KAJ8967611.1"/>
    <property type="molecule type" value="Genomic_DNA"/>
</dbReference>
<proteinExistence type="predicted"/>
<organism evidence="6 7">
    <name type="scientific">Rhamnusium bicolor</name>
    <dbReference type="NCBI Taxonomy" id="1586634"/>
    <lineage>
        <taxon>Eukaryota</taxon>
        <taxon>Metazoa</taxon>
        <taxon>Ecdysozoa</taxon>
        <taxon>Arthropoda</taxon>
        <taxon>Hexapoda</taxon>
        <taxon>Insecta</taxon>
        <taxon>Pterygota</taxon>
        <taxon>Neoptera</taxon>
        <taxon>Endopterygota</taxon>
        <taxon>Coleoptera</taxon>
        <taxon>Polyphaga</taxon>
        <taxon>Cucujiformia</taxon>
        <taxon>Chrysomeloidea</taxon>
        <taxon>Cerambycidae</taxon>
        <taxon>Lepturinae</taxon>
        <taxon>Rhagiini</taxon>
        <taxon>Rhamnusium</taxon>
    </lineage>
</organism>
<dbReference type="GO" id="GO:0022857">
    <property type="term" value="F:transmembrane transporter activity"/>
    <property type="evidence" value="ECO:0007669"/>
    <property type="project" value="InterPro"/>
</dbReference>
<feature type="transmembrane region" description="Helical" evidence="5">
    <location>
        <begin position="69"/>
        <end position="95"/>
    </location>
</feature>